<comment type="caution">
    <text evidence="1">The sequence shown here is derived from an EMBL/GenBank/DDBJ whole genome shotgun (WGS) entry which is preliminary data.</text>
</comment>
<dbReference type="InterPro" id="IPR023393">
    <property type="entry name" value="START-like_dom_sf"/>
</dbReference>
<protein>
    <recommendedName>
        <fullName evidence="3">DUF3211 domain-containing protein</fullName>
    </recommendedName>
</protein>
<evidence type="ECO:0008006" key="3">
    <source>
        <dbReference type="Google" id="ProtNLM"/>
    </source>
</evidence>
<dbReference type="Proteomes" id="UP000245638">
    <property type="component" value="Unassembled WGS sequence"/>
</dbReference>
<dbReference type="EMBL" id="QEFD01000160">
    <property type="protein sequence ID" value="PVU75099.1"/>
    <property type="molecule type" value="Genomic_DNA"/>
</dbReference>
<organism evidence="1 2">
    <name type="scientific">Acidianus hospitalis</name>
    <dbReference type="NCBI Taxonomy" id="563177"/>
    <lineage>
        <taxon>Archaea</taxon>
        <taxon>Thermoproteota</taxon>
        <taxon>Thermoprotei</taxon>
        <taxon>Sulfolobales</taxon>
        <taxon>Sulfolobaceae</taxon>
        <taxon>Acidianus</taxon>
    </lineage>
</organism>
<dbReference type="InterPro" id="IPR021578">
    <property type="entry name" value="STK_08120-like"/>
</dbReference>
<reference evidence="1 2" key="1">
    <citation type="journal article" date="2015" name="Appl. Environ. Microbiol.">
        <title>Nanoarchaeota, Their Sulfolobales Host, and Nanoarchaeota Virus Distribution across Yellowstone National Park Hot Springs.</title>
        <authorList>
            <person name="Munson-McGee J.H."/>
            <person name="Field E.K."/>
            <person name="Bateson M."/>
            <person name="Rooney C."/>
            <person name="Stepanauskas R."/>
            <person name="Young M.J."/>
        </authorList>
    </citation>
    <scope>NUCLEOTIDE SEQUENCE [LARGE SCALE GENOMIC DNA]</scope>
    <source>
        <strain evidence="1">SCGC AC-742_N10</strain>
    </source>
</reference>
<evidence type="ECO:0000313" key="2">
    <source>
        <dbReference type="Proteomes" id="UP000245638"/>
    </source>
</evidence>
<proteinExistence type="predicted"/>
<gene>
    <name evidence="1" type="ORF">DDW13_05485</name>
</gene>
<dbReference type="Pfam" id="PF11485">
    <property type="entry name" value="STK_08120-like"/>
    <property type="match status" value="1"/>
</dbReference>
<evidence type="ECO:0000313" key="1">
    <source>
        <dbReference type="EMBL" id="PVU75099.1"/>
    </source>
</evidence>
<sequence length="139" mass="16441">MKLIDEIKNEHGTSVLTILSDPFFLFPSMLKATYVEKIDNKYKVEIPIKGVFYLPFNLITYVARYTSINSVNYVVNIADFAEHRWGNIKIDVEDKKMKLDLDIRLPLDFINSKILGKRIKEFEKNFNELIRVERIKRKI</sequence>
<dbReference type="AlphaFoldDB" id="A0A2T9X4V3"/>
<accession>A0A2T9X4V3</accession>
<dbReference type="Gene3D" id="3.30.530.20">
    <property type="match status" value="1"/>
</dbReference>
<name>A0A2T9X4V3_9CREN</name>